<protein>
    <submittedName>
        <fullName evidence="7">19.5g1 protein</fullName>
    </submittedName>
</protein>
<dbReference type="SMART" id="SM00249">
    <property type="entry name" value="PHD"/>
    <property type="match status" value="1"/>
</dbReference>
<feature type="domain" description="PHD-type" evidence="6">
    <location>
        <begin position="450"/>
        <end position="508"/>
    </location>
</feature>
<feature type="compositionally biased region" description="Basic and acidic residues" evidence="5">
    <location>
        <begin position="544"/>
        <end position="600"/>
    </location>
</feature>
<dbReference type="InterPro" id="IPR004875">
    <property type="entry name" value="DDE_SF_endonuclease_dom"/>
</dbReference>
<dbReference type="PROSITE" id="PS01359">
    <property type="entry name" value="ZF_PHD_1"/>
    <property type="match status" value="1"/>
</dbReference>
<dbReference type="EMBL" id="BLXT01002845">
    <property type="protein sequence ID" value="GFN98323.1"/>
    <property type="molecule type" value="Genomic_DNA"/>
</dbReference>
<organism evidence="7 8">
    <name type="scientific">Plakobranchus ocellatus</name>
    <dbReference type="NCBI Taxonomy" id="259542"/>
    <lineage>
        <taxon>Eukaryota</taxon>
        <taxon>Metazoa</taxon>
        <taxon>Spiralia</taxon>
        <taxon>Lophotrochozoa</taxon>
        <taxon>Mollusca</taxon>
        <taxon>Gastropoda</taxon>
        <taxon>Heterobranchia</taxon>
        <taxon>Euthyneura</taxon>
        <taxon>Panpulmonata</taxon>
        <taxon>Sacoglossa</taxon>
        <taxon>Placobranchoidea</taxon>
        <taxon>Plakobranchidae</taxon>
        <taxon>Plakobranchus</taxon>
    </lineage>
</organism>
<dbReference type="InterPro" id="IPR001965">
    <property type="entry name" value="Znf_PHD"/>
</dbReference>
<name>A0AAV3ZSK3_9GAST</name>
<evidence type="ECO:0000259" key="6">
    <source>
        <dbReference type="PROSITE" id="PS50016"/>
    </source>
</evidence>
<keyword evidence="3" id="KW-0862">Zinc</keyword>
<evidence type="ECO:0000256" key="2">
    <source>
        <dbReference type="ARBA" id="ARBA00022771"/>
    </source>
</evidence>
<dbReference type="PROSITE" id="PS50016">
    <property type="entry name" value="ZF_PHD_2"/>
    <property type="match status" value="1"/>
</dbReference>
<evidence type="ECO:0000313" key="8">
    <source>
        <dbReference type="Proteomes" id="UP000735302"/>
    </source>
</evidence>
<evidence type="ECO:0000256" key="4">
    <source>
        <dbReference type="PROSITE-ProRule" id="PRU00146"/>
    </source>
</evidence>
<dbReference type="SUPFAM" id="SSF57903">
    <property type="entry name" value="FYVE/PHD zinc finger"/>
    <property type="match status" value="1"/>
</dbReference>
<feature type="region of interest" description="Disordered" evidence="5">
    <location>
        <begin position="513"/>
        <end position="600"/>
    </location>
</feature>
<sequence length="600" mass="68103">MNGAAQFLASPWKSSVGCDIRKRLNFGVGAEGGRARLTDLLLCLYLLQLLFCLSSKTEQSSLKDLPRPVVLFCDGHTSHVNLQVHEICNRNKITYYLLPAHASHIVQPLDLVFYGNLKREWREAVAYHRNINKVAAITKRTFMPVFRDVWEREYNKEHLQTAFRKSGLCPWDPEAPDYLKCHASLIYGKIGHQNGGAPKTHFIVATASEMTSTSNGLGPSGDGLASDKMDTTSQYIEEDLEPTIHDDLSVQDVGGHASGTKNVSSKEDTPLPRPEVCFSNPGPSSERPSLEHDIPMPCQEICSDPRPSLMTSMTNDIPMPCLGACCCDPGPSGMTSMEHDIPLYCQEVCSSDPGPSSERTSIEHDMPLTYEYAPDKSLDHNYNKTKHMATESFQDGDKRGKGGNRNGNTKKCKVEESDSDMTSVIRYDDNSSDDCWPPNFDVSGDERDDGNACYVCKRTDDLDGWVGCDECVRWFHRRCCGAKKNLLLNMDDEELKNVQFVCVVCKEQWQKRKTTKTRQQPPKYILGPQYRDWEKNRIAGANGKKKDMKERKRERERKKEGKQLEKKRKEEEKQRMEKEKQRKVGEMRRKAVEKKRQEGK</sequence>
<dbReference type="AlphaFoldDB" id="A0AAV3ZSK3"/>
<keyword evidence="2 4" id="KW-0863">Zinc-finger</keyword>
<dbReference type="InterPro" id="IPR019786">
    <property type="entry name" value="Zinc_finger_PHD-type_CS"/>
</dbReference>
<dbReference type="InterPro" id="IPR011011">
    <property type="entry name" value="Znf_FYVE_PHD"/>
</dbReference>
<feature type="region of interest" description="Disordered" evidence="5">
    <location>
        <begin position="253"/>
        <end position="275"/>
    </location>
</feature>
<dbReference type="Gene3D" id="3.30.40.10">
    <property type="entry name" value="Zinc/RING finger domain, C3HC4 (zinc finger)"/>
    <property type="match status" value="1"/>
</dbReference>
<dbReference type="InterPro" id="IPR013083">
    <property type="entry name" value="Znf_RING/FYVE/PHD"/>
</dbReference>
<dbReference type="Proteomes" id="UP000735302">
    <property type="component" value="Unassembled WGS sequence"/>
</dbReference>
<dbReference type="InterPro" id="IPR019787">
    <property type="entry name" value="Znf_PHD-finger"/>
</dbReference>
<gene>
    <name evidence="7" type="ORF">PoB_002482900</name>
</gene>
<evidence type="ECO:0000313" key="7">
    <source>
        <dbReference type="EMBL" id="GFN98323.1"/>
    </source>
</evidence>
<dbReference type="GO" id="GO:0008270">
    <property type="term" value="F:zinc ion binding"/>
    <property type="evidence" value="ECO:0007669"/>
    <property type="project" value="UniProtKB-KW"/>
</dbReference>
<keyword evidence="1" id="KW-0479">Metal-binding</keyword>
<evidence type="ECO:0000256" key="1">
    <source>
        <dbReference type="ARBA" id="ARBA00022723"/>
    </source>
</evidence>
<keyword evidence="8" id="KW-1185">Reference proteome</keyword>
<feature type="region of interest" description="Disordered" evidence="5">
    <location>
        <begin position="389"/>
        <end position="413"/>
    </location>
</feature>
<accession>A0AAV3ZSK3</accession>
<reference evidence="7 8" key="1">
    <citation type="journal article" date="2021" name="Elife">
        <title>Chloroplast acquisition without the gene transfer in kleptoplastic sea slugs, Plakobranchus ocellatus.</title>
        <authorList>
            <person name="Maeda T."/>
            <person name="Takahashi S."/>
            <person name="Yoshida T."/>
            <person name="Shimamura S."/>
            <person name="Takaki Y."/>
            <person name="Nagai Y."/>
            <person name="Toyoda A."/>
            <person name="Suzuki Y."/>
            <person name="Arimoto A."/>
            <person name="Ishii H."/>
            <person name="Satoh N."/>
            <person name="Nishiyama T."/>
            <person name="Hasebe M."/>
            <person name="Maruyama T."/>
            <person name="Minagawa J."/>
            <person name="Obokata J."/>
            <person name="Shigenobu S."/>
        </authorList>
    </citation>
    <scope>NUCLEOTIDE SEQUENCE [LARGE SCALE GENOMIC DNA]</scope>
</reference>
<evidence type="ECO:0000256" key="5">
    <source>
        <dbReference type="SAM" id="MobiDB-lite"/>
    </source>
</evidence>
<dbReference type="Pfam" id="PF03184">
    <property type="entry name" value="DDE_1"/>
    <property type="match status" value="1"/>
</dbReference>
<proteinExistence type="predicted"/>
<dbReference type="GO" id="GO:0003676">
    <property type="term" value="F:nucleic acid binding"/>
    <property type="evidence" value="ECO:0007669"/>
    <property type="project" value="InterPro"/>
</dbReference>
<comment type="caution">
    <text evidence="7">The sequence shown here is derived from an EMBL/GenBank/DDBJ whole genome shotgun (WGS) entry which is preliminary data.</text>
</comment>
<evidence type="ECO:0000256" key="3">
    <source>
        <dbReference type="ARBA" id="ARBA00022833"/>
    </source>
</evidence>